<dbReference type="Proteomes" id="UP000265520">
    <property type="component" value="Unassembled WGS sequence"/>
</dbReference>
<dbReference type="EMBL" id="LXQA010973382">
    <property type="protein sequence ID" value="MCI79423.1"/>
    <property type="molecule type" value="Genomic_DNA"/>
</dbReference>
<comment type="caution">
    <text evidence="2">The sequence shown here is derived from an EMBL/GenBank/DDBJ whole genome shotgun (WGS) entry which is preliminary data.</text>
</comment>
<feature type="compositionally biased region" description="Basic residues" evidence="1">
    <location>
        <begin position="11"/>
        <end position="21"/>
    </location>
</feature>
<evidence type="ECO:0000313" key="2">
    <source>
        <dbReference type="EMBL" id="MCI79423.1"/>
    </source>
</evidence>
<feature type="compositionally biased region" description="Polar residues" evidence="1">
    <location>
        <begin position="25"/>
        <end position="37"/>
    </location>
</feature>
<proteinExistence type="predicted"/>
<evidence type="ECO:0000256" key="1">
    <source>
        <dbReference type="SAM" id="MobiDB-lite"/>
    </source>
</evidence>
<keyword evidence="3" id="KW-1185">Reference proteome</keyword>
<organism evidence="2 3">
    <name type="scientific">Trifolium medium</name>
    <dbReference type="NCBI Taxonomy" id="97028"/>
    <lineage>
        <taxon>Eukaryota</taxon>
        <taxon>Viridiplantae</taxon>
        <taxon>Streptophyta</taxon>
        <taxon>Embryophyta</taxon>
        <taxon>Tracheophyta</taxon>
        <taxon>Spermatophyta</taxon>
        <taxon>Magnoliopsida</taxon>
        <taxon>eudicotyledons</taxon>
        <taxon>Gunneridae</taxon>
        <taxon>Pentapetalae</taxon>
        <taxon>rosids</taxon>
        <taxon>fabids</taxon>
        <taxon>Fabales</taxon>
        <taxon>Fabaceae</taxon>
        <taxon>Papilionoideae</taxon>
        <taxon>50 kb inversion clade</taxon>
        <taxon>NPAAA clade</taxon>
        <taxon>Hologalegina</taxon>
        <taxon>IRL clade</taxon>
        <taxon>Trifolieae</taxon>
        <taxon>Trifolium</taxon>
    </lineage>
</organism>
<reference evidence="2 3" key="1">
    <citation type="journal article" date="2018" name="Front. Plant Sci.">
        <title>Red Clover (Trifolium pratense) and Zigzag Clover (T. medium) - A Picture of Genomic Similarities and Differences.</title>
        <authorList>
            <person name="Dluhosova J."/>
            <person name="Istvanek J."/>
            <person name="Nedelnik J."/>
            <person name="Repkova J."/>
        </authorList>
    </citation>
    <scope>NUCLEOTIDE SEQUENCE [LARGE SCALE GENOMIC DNA]</scope>
    <source>
        <strain evidence="3">cv. 10/8</strain>
        <tissue evidence="2">Leaf</tissue>
    </source>
</reference>
<sequence>MPSVFSAPALRVRRPKGKSQRVWRQANTAGSPSNRGK</sequence>
<name>A0A392UW54_9FABA</name>
<accession>A0A392UW54</accession>
<feature type="non-terminal residue" evidence="2">
    <location>
        <position position="37"/>
    </location>
</feature>
<protein>
    <submittedName>
        <fullName evidence="2">Uncharacterized protein</fullName>
    </submittedName>
</protein>
<feature type="region of interest" description="Disordered" evidence="1">
    <location>
        <begin position="1"/>
        <end position="37"/>
    </location>
</feature>
<evidence type="ECO:0000313" key="3">
    <source>
        <dbReference type="Proteomes" id="UP000265520"/>
    </source>
</evidence>
<dbReference type="AlphaFoldDB" id="A0A392UW54"/>